<dbReference type="PANTHER" id="PTHR43132">
    <property type="entry name" value="ARSENICAL RESISTANCE OPERON REPRESSOR ARSR-RELATED"/>
    <property type="match status" value="1"/>
</dbReference>
<evidence type="ECO:0000259" key="5">
    <source>
        <dbReference type="PROSITE" id="PS50987"/>
    </source>
</evidence>
<sequence>MTTKKQTKEVCETFCYDEEKVRRVSLLVAKEDLAPVANIFKALADETRLKIAYCLLQEKELCVCDIATIIGATTATASHHLRHLRLLGIAKSRKEGKLVFYSLQDDHVKDLVHIANIHSKEMSGHG</sequence>
<dbReference type="InterPro" id="IPR036388">
    <property type="entry name" value="WH-like_DNA-bd_sf"/>
</dbReference>
<evidence type="ECO:0000256" key="3">
    <source>
        <dbReference type="ARBA" id="ARBA00023163"/>
    </source>
</evidence>
<evidence type="ECO:0000256" key="4">
    <source>
        <dbReference type="ARBA" id="ARBA00043263"/>
    </source>
</evidence>
<evidence type="ECO:0000256" key="2">
    <source>
        <dbReference type="ARBA" id="ARBA00023125"/>
    </source>
</evidence>
<dbReference type="STRING" id="1464122.SAMN05421737_1067"/>
<dbReference type="GO" id="GO:0003677">
    <property type="term" value="F:DNA binding"/>
    <property type="evidence" value="ECO:0007669"/>
    <property type="project" value="UniProtKB-KW"/>
</dbReference>
<evidence type="ECO:0000313" key="7">
    <source>
        <dbReference type="Proteomes" id="UP000242662"/>
    </source>
</evidence>
<dbReference type="GO" id="GO:0003700">
    <property type="term" value="F:DNA-binding transcription factor activity"/>
    <property type="evidence" value="ECO:0007669"/>
    <property type="project" value="InterPro"/>
</dbReference>
<keyword evidence="3" id="KW-0804">Transcription</keyword>
<accession>A0A1G6JJI2</accession>
<keyword evidence="7" id="KW-1185">Reference proteome</keyword>
<dbReference type="InterPro" id="IPR018334">
    <property type="entry name" value="ArsR_HTH"/>
</dbReference>
<dbReference type="Proteomes" id="UP000242662">
    <property type="component" value="Unassembled WGS sequence"/>
</dbReference>
<dbReference type="PANTHER" id="PTHR43132:SF6">
    <property type="entry name" value="HTH-TYPE TRANSCRIPTIONAL REPRESSOR CZRA"/>
    <property type="match status" value="1"/>
</dbReference>
<proteinExistence type="predicted"/>
<protein>
    <submittedName>
        <fullName evidence="6">Cadmium-sensing regulator, CadC</fullName>
    </submittedName>
</protein>
<dbReference type="OrthoDB" id="9794330at2"/>
<dbReference type="AlphaFoldDB" id="A0A1G6JJI2"/>
<dbReference type="PRINTS" id="PR00778">
    <property type="entry name" value="HTHARSR"/>
</dbReference>
<dbReference type="RefSeq" id="WP_090775635.1">
    <property type="nucleotide sequence ID" value="NZ_FMYM01000006.1"/>
</dbReference>
<name>A0A1G6JJI2_9BACI</name>
<dbReference type="SMART" id="SM00418">
    <property type="entry name" value="HTH_ARSR"/>
    <property type="match status" value="1"/>
</dbReference>
<feature type="domain" description="HTH arsR-type" evidence="5">
    <location>
        <begin position="28"/>
        <end position="123"/>
    </location>
</feature>
<keyword evidence="2" id="KW-0238">DNA-binding</keyword>
<dbReference type="GO" id="GO:0046686">
    <property type="term" value="P:response to cadmium ion"/>
    <property type="evidence" value="ECO:0007669"/>
    <property type="project" value="UniProtKB-KW"/>
</dbReference>
<gene>
    <name evidence="6" type="ORF">SAMN05421737_1067</name>
</gene>
<keyword evidence="1" id="KW-0805">Transcription regulation</keyword>
<reference evidence="7" key="1">
    <citation type="submission" date="2016-09" db="EMBL/GenBank/DDBJ databases">
        <authorList>
            <person name="Varghese N."/>
            <person name="Submissions S."/>
        </authorList>
    </citation>
    <scope>NUCLEOTIDE SEQUENCE [LARGE SCALE GENOMIC DNA]</scope>
    <source>
        <strain evidence="7">25nlg</strain>
    </source>
</reference>
<keyword evidence="4" id="KW-0105">Cadmium resistance</keyword>
<evidence type="ECO:0000256" key="1">
    <source>
        <dbReference type="ARBA" id="ARBA00023015"/>
    </source>
</evidence>
<dbReference type="PROSITE" id="PS50987">
    <property type="entry name" value="HTH_ARSR_2"/>
    <property type="match status" value="1"/>
</dbReference>
<dbReference type="Pfam" id="PF01022">
    <property type="entry name" value="HTH_5"/>
    <property type="match status" value="1"/>
</dbReference>
<dbReference type="PROSITE" id="PS00846">
    <property type="entry name" value="HTH_ARSR_1"/>
    <property type="match status" value="1"/>
</dbReference>
<organism evidence="6 7">
    <name type="scientific">Shouchella lonarensis</name>
    <dbReference type="NCBI Taxonomy" id="1464122"/>
    <lineage>
        <taxon>Bacteria</taxon>
        <taxon>Bacillati</taxon>
        <taxon>Bacillota</taxon>
        <taxon>Bacilli</taxon>
        <taxon>Bacillales</taxon>
        <taxon>Bacillaceae</taxon>
        <taxon>Shouchella</taxon>
    </lineage>
</organism>
<dbReference type="CDD" id="cd00090">
    <property type="entry name" value="HTH_ARSR"/>
    <property type="match status" value="1"/>
</dbReference>
<dbReference type="SUPFAM" id="SSF46785">
    <property type="entry name" value="Winged helix' DNA-binding domain"/>
    <property type="match status" value="1"/>
</dbReference>
<dbReference type="Gene3D" id="1.10.10.10">
    <property type="entry name" value="Winged helix-like DNA-binding domain superfamily/Winged helix DNA-binding domain"/>
    <property type="match status" value="1"/>
</dbReference>
<dbReference type="NCBIfam" id="NF033788">
    <property type="entry name" value="HTH_metalloreg"/>
    <property type="match status" value="1"/>
</dbReference>
<dbReference type="InterPro" id="IPR001845">
    <property type="entry name" value="HTH_ArsR_DNA-bd_dom"/>
</dbReference>
<dbReference type="InterPro" id="IPR036390">
    <property type="entry name" value="WH_DNA-bd_sf"/>
</dbReference>
<dbReference type="EMBL" id="FMYM01000006">
    <property type="protein sequence ID" value="SDC18615.1"/>
    <property type="molecule type" value="Genomic_DNA"/>
</dbReference>
<dbReference type="InterPro" id="IPR051011">
    <property type="entry name" value="Metal_resp_trans_reg"/>
</dbReference>
<dbReference type="InterPro" id="IPR011991">
    <property type="entry name" value="ArsR-like_HTH"/>
</dbReference>
<evidence type="ECO:0000313" key="6">
    <source>
        <dbReference type="EMBL" id="SDC18615.1"/>
    </source>
</evidence>